<proteinExistence type="predicted"/>
<sequence>MSKREDRFNCIRAGAAPLPRLGGMLSHLSADIIRHVYLNFPVATCLIGRTGLFLAANREYARLFDLTPDAVVGQHFRDLCGEDIYELVLHDFATFDAGGSVPNKEFTSDDRTFIVALRPLIQPGWQRVSAICVVMTDISEQKTLERHLAVANEQLSAMNRQLEEAARIDPVTGLWNRRALEELLPREIARSRRDGTPLSVLMIDIDYFKKYNDRYGHLAGDVALRAVGKAMEGELQRPGDMIARYGGEEFMVVLPNTDATAALQVAHHLRSAVAARTISDETSHLGRITISIGVASLNEVAREADIETVRNLLVHRADQALYAVKSEGRDGIRPYLEALPKL</sequence>
<dbReference type="Pfam" id="PF08448">
    <property type="entry name" value="PAS_4"/>
    <property type="match status" value="1"/>
</dbReference>
<gene>
    <name evidence="5" type="ORF">DI549_19235</name>
</gene>
<evidence type="ECO:0000313" key="6">
    <source>
        <dbReference type="Proteomes" id="UP000248887"/>
    </source>
</evidence>
<dbReference type="CDD" id="cd01949">
    <property type="entry name" value="GGDEF"/>
    <property type="match status" value="1"/>
</dbReference>
<dbReference type="SUPFAM" id="SSF55073">
    <property type="entry name" value="Nucleotide cyclase"/>
    <property type="match status" value="1"/>
</dbReference>
<dbReference type="GO" id="GO:0052621">
    <property type="term" value="F:diguanylate cyclase activity"/>
    <property type="evidence" value="ECO:0007669"/>
    <property type="project" value="UniProtKB-EC"/>
</dbReference>
<dbReference type="Gene3D" id="3.30.70.270">
    <property type="match status" value="1"/>
</dbReference>
<name>A0A2W5QRZ8_ANCNO</name>
<dbReference type="SUPFAM" id="SSF55785">
    <property type="entry name" value="PYP-like sensor domain (PAS domain)"/>
    <property type="match status" value="1"/>
</dbReference>
<dbReference type="FunFam" id="3.30.70.270:FF:000001">
    <property type="entry name" value="Diguanylate cyclase domain protein"/>
    <property type="match status" value="1"/>
</dbReference>
<evidence type="ECO:0000313" key="5">
    <source>
        <dbReference type="EMBL" id="PZQ79766.1"/>
    </source>
</evidence>
<protein>
    <recommendedName>
        <fullName evidence="1">diguanylate cyclase</fullName>
        <ecNumber evidence="1">2.7.7.65</ecNumber>
    </recommendedName>
</protein>
<dbReference type="NCBIfam" id="TIGR00254">
    <property type="entry name" value="GGDEF"/>
    <property type="match status" value="1"/>
</dbReference>
<dbReference type="InterPro" id="IPR000160">
    <property type="entry name" value="GGDEF_dom"/>
</dbReference>
<dbReference type="InterPro" id="IPR035965">
    <property type="entry name" value="PAS-like_dom_sf"/>
</dbReference>
<feature type="coiled-coil region" evidence="3">
    <location>
        <begin position="141"/>
        <end position="168"/>
    </location>
</feature>
<dbReference type="EC" id="2.7.7.65" evidence="1"/>
<dbReference type="InterPro" id="IPR050469">
    <property type="entry name" value="Diguanylate_Cyclase"/>
</dbReference>
<dbReference type="PROSITE" id="PS50887">
    <property type="entry name" value="GGDEF"/>
    <property type="match status" value="1"/>
</dbReference>
<organism evidence="5 6">
    <name type="scientific">Ancylobacter novellus</name>
    <name type="common">Thiobacillus novellus</name>
    <dbReference type="NCBI Taxonomy" id="921"/>
    <lineage>
        <taxon>Bacteria</taxon>
        <taxon>Pseudomonadati</taxon>
        <taxon>Pseudomonadota</taxon>
        <taxon>Alphaproteobacteria</taxon>
        <taxon>Hyphomicrobiales</taxon>
        <taxon>Xanthobacteraceae</taxon>
        <taxon>Ancylobacter</taxon>
    </lineage>
</organism>
<dbReference type="NCBIfam" id="TIGR00229">
    <property type="entry name" value="sensory_box"/>
    <property type="match status" value="1"/>
</dbReference>
<feature type="domain" description="GGDEF" evidence="4">
    <location>
        <begin position="196"/>
        <end position="337"/>
    </location>
</feature>
<dbReference type="SMART" id="SM00091">
    <property type="entry name" value="PAS"/>
    <property type="match status" value="1"/>
</dbReference>
<dbReference type="PANTHER" id="PTHR45138:SF9">
    <property type="entry name" value="DIGUANYLATE CYCLASE DGCM-RELATED"/>
    <property type="match status" value="1"/>
</dbReference>
<dbReference type="EMBL" id="QFQD01000078">
    <property type="protein sequence ID" value="PZQ79766.1"/>
    <property type="molecule type" value="Genomic_DNA"/>
</dbReference>
<dbReference type="SMART" id="SM00267">
    <property type="entry name" value="GGDEF"/>
    <property type="match status" value="1"/>
</dbReference>
<comment type="caution">
    <text evidence="5">The sequence shown here is derived from an EMBL/GenBank/DDBJ whole genome shotgun (WGS) entry which is preliminary data.</text>
</comment>
<dbReference type="Gene3D" id="3.30.450.20">
    <property type="entry name" value="PAS domain"/>
    <property type="match status" value="1"/>
</dbReference>
<dbReference type="InterPro" id="IPR000014">
    <property type="entry name" value="PAS"/>
</dbReference>
<evidence type="ECO:0000256" key="2">
    <source>
        <dbReference type="ARBA" id="ARBA00034247"/>
    </source>
</evidence>
<dbReference type="AlphaFoldDB" id="A0A2W5QRZ8"/>
<dbReference type="InterPro" id="IPR013656">
    <property type="entry name" value="PAS_4"/>
</dbReference>
<dbReference type="PANTHER" id="PTHR45138">
    <property type="entry name" value="REGULATORY COMPONENTS OF SENSORY TRANSDUCTION SYSTEM"/>
    <property type="match status" value="1"/>
</dbReference>
<dbReference type="Proteomes" id="UP000248887">
    <property type="component" value="Unassembled WGS sequence"/>
</dbReference>
<comment type="catalytic activity">
    <reaction evidence="2">
        <text>2 GTP = 3',3'-c-di-GMP + 2 diphosphate</text>
        <dbReference type="Rhea" id="RHEA:24898"/>
        <dbReference type="ChEBI" id="CHEBI:33019"/>
        <dbReference type="ChEBI" id="CHEBI:37565"/>
        <dbReference type="ChEBI" id="CHEBI:58805"/>
        <dbReference type="EC" id="2.7.7.65"/>
    </reaction>
</comment>
<dbReference type="InterPro" id="IPR029787">
    <property type="entry name" value="Nucleotide_cyclase"/>
</dbReference>
<dbReference type="Pfam" id="PF00990">
    <property type="entry name" value="GGDEF"/>
    <property type="match status" value="1"/>
</dbReference>
<evidence type="ECO:0000259" key="4">
    <source>
        <dbReference type="PROSITE" id="PS50887"/>
    </source>
</evidence>
<keyword evidence="3" id="KW-0175">Coiled coil</keyword>
<accession>A0A2W5QRZ8</accession>
<dbReference type="CDD" id="cd00130">
    <property type="entry name" value="PAS"/>
    <property type="match status" value="1"/>
</dbReference>
<dbReference type="InterPro" id="IPR043128">
    <property type="entry name" value="Rev_trsase/Diguanyl_cyclase"/>
</dbReference>
<evidence type="ECO:0000256" key="3">
    <source>
        <dbReference type="SAM" id="Coils"/>
    </source>
</evidence>
<evidence type="ECO:0000256" key="1">
    <source>
        <dbReference type="ARBA" id="ARBA00012528"/>
    </source>
</evidence>
<reference evidence="5 6" key="1">
    <citation type="submission" date="2017-08" db="EMBL/GenBank/DDBJ databases">
        <title>Infants hospitalized years apart are colonized by the same room-sourced microbial strains.</title>
        <authorList>
            <person name="Brooks B."/>
            <person name="Olm M.R."/>
            <person name="Firek B.A."/>
            <person name="Baker R."/>
            <person name="Thomas B.C."/>
            <person name="Morowitz M.J."/>
            <person name="Banfield J.F."/>
        </authorList>
    </citation>
    <scope>NUCLEOTIDE SEQUENCE [LARGE SCALE GENOMIC DNA]</scope>
    <source>
        <strain evidence="5">S2_005_001_R2_27</strain>
    </source>
</reference>